<name>A0A9W9JDF0_9EURO</name>
<dbReference type="Proteomes" id="UP001150904">
    <property type="component" value="Unassembled WGS sequence"/>
</dbReference>
<comment type="caution">
    <text evidence="2">The sequence shown here is derived from an EMBL/GenBank/DDBJ whole genome shotgun (WGS) entry which is preliminary data.</text>
</comment>
<protein>
    <recommendedName>
        <fullName evidence="4">ASST-domain-containing protein</fullName>
    </recommendedName>
</protein>
<accession>A0A9W9JDF0</accession>
<dbReference type="PANTHER" id="PTHR35340">
    <property type="entry name" value="PQQ ENZYME REPEAT PROTEIN-RELATED"/>
    <property type="match status" value="1"/>
</dbReference>
<gene>
    <name evidence="2" type="ORF">N7498_008293</name>
</gene>
<keyword evidence="3" id="KW-1185">Reference proteome</keyword>
<keyword evidence="1" id="KW-0732">Signal</keyword>
<dbReference type="OrthoDB" id="5377172at2759"/>
<dbReference type="RefSeq" id="XP_058305343.1">
    <property type="nucleotide sequence ID" value="XM_058455355.1"/>
</dbReference>
<dbReference type="AlphaFoldDB" id="A0A9W9JDF0"/>
<dbReference type="InterPro" id="IPR053143">
    <property type="entry name" value="Arylsulfate_ST"/>
</dbReference>
<dbReference type="InterPro" id="IPR039535">
    <property type="entry name" value="ASST-like"/>
</dbReference>
<reference evidence="2" key="1">
    <citation type="submission" date="2022-12" db="EMBL/GenBank/DDBJ databases">
        <authorList>
            <person name="Petersen C."/>
        </authorList>
    </citation>
    <scope>NUCLEOTIDE SEQUENCE</scope>
    <source>
        <strain evidence="2">IBT 15544</strain>
    </source>
</reference>
<feature type="signal peptide" evidence="1">
    <location>
        <begin position="1"/>
        <end position="20"/>
    </location>
</feature>
<dbReference type="Pfam" id="PF14269">
    <property type="entry name" value="Arylsulfotran_2"/>
    <property type="match status" value="1"/>
</dbReference>
<organism evidence="2 3">
    <name type="scientific">Penicillium cinerascens</name>
    <dbReference type="NCBI Taxonomy" id="70096"/>
    <lineage>
        <taxon>Eukaryota</taxon>
        <taxon>Fungi</taxon>
        <taxon>Dikarya</taxon>
        <taxon>Ascomycota</taxon>
        <taxon>Pezizomycotina</taxon>
        <taxon>Eurotiomycetes</taxon>
        <taxon>Eurotiomycetidae</taxon>
        <taxon>Eurotiales</taxon>
        <taxon>Aspergillaceae</taxon>
        <taxon>Penicillium</taxon>
    </lineage>
</organism>
<reference evidence="2" key="2">
    <citation type="journal article" date="2023" name="IMA Fungus">
        <title>Comparative genomic study of the Penicillium genus elucidates a diverse pangenome and 15 lateral gene transfer events.</title>
        <authorList>
            <person name="Petersen C."/>
            <person name="Sorensen T."/>
            <person name="Nielsen M.R."/>
            <person name="Sondergaard T.E."/>
            <person name="Sorensen J.L."/>
            <person name="Fitzpatrick D.A."/>
            <person name="Frisvad J.C."/>
            <person name="Nielsen K.L."/>
        </authorList>
    </citation>
    <scope>NUCLEOTIDE SEQUENCE</scope>
    <source>
        <strain evidence="2">IBT 15544</strain>
    </source>
</reference>
<feature type="chain" id="PRO_5040936009" description="ASST-domain-containing protein" evidence="1">
    <location>
        <begin position="21"/>
        <end position="505"/>
    </location>
</feature>
<sequence>MSRLPQALAFIPSLLSVTAAQSSDDALWPQQSYKSSSIQTPFMNVTKMGQTEPGFLFLSPEDIIRGTGYPAIYSDDGQLVWQGANGNYSALQPQILNGEPVIAYWAGYVGDGFGFGHISILNSSYDEIHRVTIDCKEQNFHTVFEPMTFNSCIDIHESQITDNGNILVTAVNVTQADLSSIGGPKDGWIQDGLVYEIDIATNEILFRWSAHEHINQVPLSDVRAPLHGSGGSGVNSTYPFGYPHLNSIDKYGDNYLVSSRYMCSVFFIAPNGTVIWHLHGRTGGDFTLGLGTSFCYQHDVRFESQSPERVTLSMHNNDNTEFTGHTSLTTGLVLDVELQGSKEVTLVNRMWDAAEPVYAESQGSYQLLGNGHILQDHGATPKIEEYDENGTIVMRARFGYDNTMQTYRTYRYPWVGCPSTKPDVLACPGSKGGKTAVYVSWNGATDVQSWKVYSGSKVSKTALRNGFETTVIVDGISDGDSVVVEAVGGVGDGTRSEPVTAGQGC</sequence>
<evidence type="ECO:0000313" key="2">
    <source>
        <dbReference type="EMBL" id="KAJ5194855.1"/>
    </source>
</evidence>
<dbReference type="PANTHER" id="PTHR35340:SF6">
    <property type="entry name" value="ASST-DOMAIN-CONTAINING PROTEIN"/>
    <property type="match status" value="1"/>
</dbReference>
<dbReference type="GeneID" id="83182656"/>
<evidence type="ECO:0000313" key="3">
    <source>
        <dbReference type="Proteomes" id="UP001150904"/>
    </source>
</evidence>
<dbReference type="EMBL" id="JAPQKR010000015">
    <property type="protein sequence ID" value="KAJ5194855.1"/>
    <property type="molecule type" value="Genomic_DNA"/>
</dbReference>
<proteinExistence type="predicted"/>
<evidence type="ECO:0008006" key="4">
    <source>
        <dbReference type="Google" id="ProtNLM"/>
    </source>
</evidence>
<evidence type="ECO:0000256" key="1">
    <source>
        <dbReference type="SAM" id="SignalP"/>
    </source>
</evidence>